<name>A0AC34Q711_9BILA</name>
<dbReference type="Proteomes" id="UP000887576">
    <property type="component" value="Unplaced"/>
</dbReference>
<dbReference type="WBParaSite" id="JU765_v2.g1366.t2">
    <property type="protein sequence ID" value="JU765_v2.g1366.t2"/>
    <property type="gene ID" value="JU765_v2.g1366"/>
</dbReference>
<organism evidence="1 2">
    <name type="scientific">Panagrolaimus sp. JU765</name>
    <dbReference type="NCBI Taxonomy" id="591449"/>
    <lineage>
        <taxon>Eukaryota</taxon>
        <taxon>Metazoa</taxon>
        <taxon>Ecdysozoa</taxon>
        <taxon>Nematoda</taxon>
        <taxon>Chromadorea</taxon>
        <taxon>Rhabditida</taxon>
        <taxon>Tylenchina</taxon>
        <taxon>Panagrolaimomorpha</taxon>
        <taxon>Panagrolaimoidea</taxon>
        <taxon>Panagrolaimidae</taxon>
        <taxon>Panagrolaimus</taxon>
    </lineage>
</organism>
<accession>A0AC34Q711</accession>
<protein>
    <submittedName>
        <fullName evidence="2">DZF domain-containing protein</fullName>
    </submittedName>
</protein>
<evidence type="ECO:0000313" key="1">
    <source>
        <dbReference type="Proteomes" id="UP000887576"/>
    </source>
</evidence>
<evidence type="ECO:0000313" key="2">
    <source>
        <dbReference type="WBParaSite" id="JU765_v2.g1366.t2"/>
    </source>
</evidence>
<sequence>MGYHPRFKRPLPFDPYLVKDHYFPRVPEGDDASVTQALLTRNTALTPTKTEAAAIEQMVTKVKKILETIMNTPKSNIDIHEVQEVGSYKKDTMLTKSNSADLVVILKSLPTVELVMSLGQKIVDDLKAEQKEIFGCVSRPFGCEIAGTQAIVKLHITLFPSNIPLLEPDLHLPAIILQQNLAMIRHARWFTEYCNQLTSKVLIRCLKDMKRRAEGWEKFSVWHIELLSHYSIHQTLDRHPLPLSHAFKRFLQLLSTDRHPLPLSHAFKRFLQLLSTGILLPGSPSLSDPCEKMFTLNECYDDETADAICASAQTMLRVLCHGGINTILGNDPKGVDITTDISIWNGVIVTPLERVFDTEEKEEGNPKPVVQEQQQQQ</sequence>
<proteinExistence type="predicted"/>
<reference evidence="2" key="1">
    <citation type="submission" date="2022-11" db="UniProtKB">
        <authorList>
            <consortium name="WormBaseParasite"/>
        </authorList>
    </citation>
    <scope>IDENTIFICATION</scope>
</reference>